<dbReference type="Gene3D" id="2.40.170.20">
    <property type="entry name" value="TonB-dependent receptor, beta-barrel domain"/>
    <property type="match status" value="2"/>
</dbReference>
<evidence type="ECO:0000256" key="6">
    <source>
        <dbReference type="ARBA" id="ARBA00023004"/>
    </source>
</evidence>
<dbReference type="Pfam" id="PF00593">
    <property type="entry name" value="TonB_dep_Rec_b-barrel"/>
    <property type="match status" value="1"/>
</dbReference>
<evidence type="ECO:0000256" key="10">
    <source>
        <dbReference type="ARBA" id="ARBA00023237"/>
    </source>
</evidence>
<evidence type="ECO:0000256" key="5">
    <source>
        <dbReference type="ARBA" id="ARBA00022692"/>
    </source>
</evidence>
<keyword evidence="3 11" id="KW-1134">Transmembrane beta strand</keyword>
<dbReference type="InterPro" id="IPR039426">
    <property type="entry name" value="TonB-dep_rcpt-like"/>
</dbReference>
<dbReference type="SUPFAM" id="SSF56935">
    <property type="entry name" value="Porins"/>
    <property type="match status" value="1"/>
</dbReference>
<dbReference type="InterPro" id="IPR012910">
    <property type="entry name" value="Plug_dom"/>
</dbReference>
<dbReference type="STRING" id="565045.NOR51B_103"/>
<keyword evidence="5 11" id="KW-0812">Transmembrane</keyword>
<evidence type="ECO:0000256" key="4">
    <source>
        <dbReference type="ARBA" id="ARBA00022496"/>
    </source>
</evidence>
<dbReference type="RefSeq" id="WP_009018914.1">
    <property type="nucleotide sequence ID" value="NZ_DS999411.1"/>
</dbReference>
<dbReference type="PROSITE" id="PS52016">
    <property type="entry name" value="TONB_DEPENDENT_REC_3"/>
    <property type="match status" value="1"/>
</dbReference>
<reference evidence="16" key="1">
    <citation type="journal article" date="2013" name="BMC Microbiol.">
        <title>Taxonomy and evolution of bacteriochlorophyll a-containing members of the OM60/NOR5 clade of marine gammaproteobacteria: description of Luminiphilus syltensis gen. nov., sp. nov., reclassification of Haliea rubra as Pseudohaliea rubra gen. nov., comb. nov., and emendation of Chromatocurvus halotolerans.</title>
        <authorList>
            <person name="Spring S."/>
            <person name="Riedel T."/>
            <person name="Sproer C."/>
            <person name="Yan S."/>
            <person name="Harder J."/>
            <person name="Fuchs B.M."/>
        </authorList>
    </citation>
    <scope>NUCLEOTIDE SEQUENCE [LARGE SCALE GENOMIC DNA]</scope>
    <source>
        <strain evidence="16">NOR51-B</strain>
    </source>
</reference>
<evidence type="ECO:0000313" key="16">
    <source>
        <dbReference type="Proteomes" id="UP000004699"/>
    </source>
</evidence>
<keyword evidence="2 11" id="KW-0813">Transport</keyword>
<keyword evidence="8 12" id="KW-0798">TonB box</keyword>
<keyword evidence="4" id="KW-0410">Iron transport</keyword>
<feature type="domain" description="TonB-dependent receptor-like beta-barrel" evidence="13">
    <location>
        <begin position="278"/>
        <end position="779"/>
    </location>
</feature>
<gene>
    <name evidence="15" type="ORF">NOR51B_103</name>
</gene>
<keyword evidence="7" id="KW-0406">Ion transport</keyword>
<evidence type="ECO:0000259" key="14">
    <source>
        <dbReference type="Pfam" id="PF07715"/>
    </source>
</evidence>
<keyword evidence="6" id="KW-0408">Iron</keyword>
<dbReference type="PANTHER" id="PTHR32552:SF81">
    <property type="entry name" value="TONB-DEPENDENT OUTER MEMBRANE RECEPTOR"/>
    <property type="match status" value="1"/>
</dbReference>
<keyword evidence="9 11" id="KW-0472">Membrane</keyword>
<evidence type="ECO:0000256" key="11">
    <source>
        <dbReference type="PROSITE-ProRule" id="PRU01360"/>
    </source>
</evidence>
<keyword evidence="16" id="KW-1185">Reference proteome</keyword>
<dbReference type="InterPro" id="IPR000531">
    <property type="entry name" value="Beta-barrel_TonB"/>
</dbReference>
<accession>B8KT65</accession>
<evidence type="ECO:0000256" key="1">
    <source>
        <dbReference type="ARBA" id="ARBA00004571"/>
    </source>
</evidence>
<evidence type="ECO:0000313" key="15">
    <source>
        <dbReference type="EMBL" id="EED34166.1"/>
    </source>
</evidence>
<comment type="similarity">
    <text evidence="11 12">Belongs to the TonB-dependent receptor family.</text>
</comment>
<feature type="domain" description="TonB-dependent receptor plug" evidence="14">
    <location>
        <begin position="49"/>
        <end position="155"/>
    </location>
</feature>
<sequence>MKSNPESWHRFSLHPLAAAVVAATLVAPAYAMQLEEVVVTAQKREQSANDIGIAINTFTGDQIRELGIQSADEIAMYTPGLTVNETAATGVPLYTIRGVGFQDYSTAASSTVGIYFDEVAMPYTVMTRGLLFDTDRVEILKGPQGDLYGRNTTAGQINFISNGASDTFGAGLNATYGKFDTADIEGYVTGPLGDDARGRLAFRTIQRGEGWQKSVVDNDELGEQDVTALRGTLEFDLSDTATLKLIGAYVDDQSENRANTPYDGTDEELPSFNNPYRQLGDYILPDGSDFGATPPWYSTGDATAAGWTNSYTSPVTGRTFDLRPERDNQTVNLSARLDWDLEGMTLTSITGYSNFEREEANDWDGGFYNDSSNINTTDLDVFSQEIRLTGSTDSLYWVAGVYYSKDEMDETYNYFMSDSVFGLGGVEFGAAPFSIWPILQLDTIYEQETTSMAAFGHVEYRLTDTLTLVGGLRYTKEERDWTGCTYVSDDGSLAAFLNGAFGASLQAGDCGTIDDIPTSPTNFFAVVGTPDINLAFQPYTDTVDTGRATGKIGLDWTPTPETLFYASISNGFKSGGFNGANSNTTTQLIPYDEEVLTAYEVGTKSTLLDGTMQLNAALFYYDYKDKQEQDAAVTFVGNIGGLTNVDESEITGAELDITWQPVSGLTLAANMAYLDSEVKKWQAVDRETSSWPDNINFVDASGQELAMTPEFSYTAFARYEFAIGSDLMMDVGADVSFTDETTGGPRPEDATDDYALFNARVGIGAADGDWRVMAWVKNLTDEDYFPSAYTGGNGPFVRSYGMPRTYGLTVNYVMGE</sequence>
<evidence type="ECO:0000259" key="13">
    <source>
        <dbReference type="Pfam" id="PF00593"/>
    </source>
</evidence>
<evidence type="ECO:0000256" key="2">
    <source>
        <dbReference type="ARBA" id="ARBA00022448"/>
    </source>
</evidence>
<dbReference type="EMBL" id="DS999411">
    <property type="protein sequence ID" value="EED34166.1"/>
    <property type="molecule type" value="Genomic_DNA"/>
</dbReference>
<dbReference type="GO" id="GO:0006826">
    <property type="term" value="P:iron ion transport"/>
    <property type="evidence" value="ECO:0007669"/>
    <property type="project" value="UniProtKB-KW"/>
</dbReference>
<evidence type="ECO:0000256" key="8">
    <source>
        <dbReference type="ARBA" id="ARBA00023077"/>
    </source>
</evidence>
<keyword evidence="10 11" id="KW-0998">Cell outer membrane</keyword>
<dbReference type="GO" id="GO:0009279">
    <property type="term" value="C:cell outer membrane"/>
    <property type="evidence" value="ECO:0007669"/>
    <property type="project" value="UniProtKB-SubCell"/>
</dbReference>
<name>B8KT65_9GAMM</name>
<evidence type="ECO:0000256" key="9">
    <source>
        <dbReference type="ARBA" id="ARBA00023136"/>
    </source>
</evidence>
<evidence type="ECO:0000256" key="3">
    <source>
        <dbReference type="ARBA" id="ARBA00022452"/>
    </source>
</evidence>
<dbReference type="Proteomes" id="UP000004699">
    <property type="component" value="Unassembled WGS sequence"/>
</dbReference>
<comment type="subcellular location">
    <subcellularLocation>
        <location evidence="1 11">Cell outer membrane</location>
        <topology evidence="1 11">Multi-pass membrane protein</topology>
    </subcellularLocation>
</comment>
<dbReference type="OrthoDB" id="7051185at2"/>
<protein>
    <submittedName>
        <fullName evidence="15">TonB-dependent receptor</fullName>
    </submittedName>
</protein>
<dbReference type="HOGENOM" id="CLU_008287_15_0_6"/>
<evidence type="ECO:0000256" key="7">
    <source>
        <dbReference type="ARBA" id="ARBA00023065"/>
    </source>
</evidence>
<keyword evidence="15" id="KW-0675">Receptor</keyword>
<evidence type="ECO:0000256" key="12">
    <source>
        <dbReference type="RuleBase" id="RU003357"/>
    </source>
</evidence>
<dbReference type="Pfam" id="PF07715">
    <property type="entry name" value="Plug"/>
    <property type="match status" value="1"/>
</dbReference>
<organism evidence="15 16">
    <name type="scientific">Luminiphilus syltensis NOR5-1B</name>
    <dbReference type="NCBI Taxonomy" id="565045"/>
    <lineage>
        <taxon>Bacteria</taxon>
        <taxon>Pseudomonadati</taxon>
        <taxon>Pseudomonadota</taxon>
        <taxon>Gammaproteobacteria</taxon>
        <taxon>Cellvibrionales</taxon>
        <taxon>Halieaceae</taxon>
        <taxon>Luminiphilus</taxon>
    </lineage>
</organism>
<dbReference type="InterPro" id="IPR036942">
    <property type="entry name" value="Beta-barrel_TonB_sf"/>
</dbReference>
<dbReference type="AlphaFoldDB" id="B8KT65"/>
<dbReference type="eggNOG" id="COG4773">
    <property type="taxonomic scope" value="Bacteria"/>
</dbReference>
<proteinExistence type="inferred from homology"/>
<dbReference type="PANTHER" id="PTHR32552">
    <property type="entry name" value="FERRICHROME IRON RECEPTOR-RELATED"/>
    <property type="match status" value="1"/>
</dbReference>